<accession>A0ACB9REZ0</accession>
<organism evidence="1 2">
    <name type="scientific">Melastoma candidum</name>
    <dbReference type="NCBI Taxonomy" id="119954"/>
    <lineage>
        <taxon>Eukaryota</taxon>
        <taxon>Viridiplantae</taxon>
        <taxon>Streptophyta</taxon>
        <taxon>Embryophyta</taxon>
        <taxon>Tracheophyta</taxon>
        <taxon>Spermatophyta</taxon>
        <taxon>Magnoliopsida</taxon>
        <taxon>eudicotyledons</taxon>
        <taxon>Gunneridae</taxon>
        <taxon>Pentapetalae</taxon>
        <taxon>rosids</taxon>
        <taxon>malvids</taxon>
        <taxon>Myrtales</taxon>
        <taxon>Melastomataceae</taxon>
        <taxon>Melastomatoideae</taxon>
        <taxon>Melastomateae</taxon>
        <taxon>Melastoma</taxon>
    </lineage>
</organism>
<sequence length="420" mass="46597">MSCAVDAVPRKRKLELRDDDYSRTVPLDDIDQDVLEKVLSRLPASSFFRLSSVCKRWKSVGESASFRMACAEVQSREPWYYMAGSGGRGGRNGAVVFDSAEMNWKSLNVAEILQGRPGSVPVASSGGLVCFRTGSGDFVVLNPITGSFRDVKNPIPEDSCEPIQAIAMQSIRGKSNFFRLIVVFGEIPRLCFRVLDSETNMWKAEIALCRNPDDTSRNDADVSNEDDESEDPIYFLSESGNEVVTNTLLRSPSKQFSSVVTSKNSHDTVHFLSPSGKIVACNLMTRTFDEYPHLLSLCAEYSIDIVDCGGEPMVILLSEFFESASLRMWKFNNTDRSWQQVAAMPPSMSHGLYGKRADVNCSGSSKGTVLVCISSSEGSMYVAYDCRRDEWIELPGCRMDGEATEFEAAFCFEPRIEIEA</sequence>
<dbReference type="Proteomes" id="UP001057402">
    <property type="component" value="Chromosome 4"/>
</dbReference>
<proteinExistence type="predicted"/>
<evidence type="ECO:0000313" key="2">
    <source>
        <dbReference type="Proteomes" id="UP001057402"/>
    </source>
</evidence>
<dbReference type="EMBL" id="CM042883">
    <property type="protein sequence ID" value="KAI4377503.1"/>
    <property type="molecule type" value="Genomic_DNA"/>
</dbReference>
<keyword evidence="2" id="KW-1185">Reference proteome</keyword>
<comment type="caution">
    <text evidence="1">The sequence shown here is derived from an EMBL/GenBank/DDBJ whole genome shotgun (WGS) entry which is preliminary data.</text>
</comment>
<evidence type="ECO:0000313" key="1">
    <source>
        <dbReference type="EMBL" id="KAI4377503.1"/>
    </source>
</evidence>
<gene>
    <name evidence="1" type="ORF">MLD38_015115</name>
</gene>
<name>A0ACB9REZ0_9MYRT</name>
<reference evidence="2" key="1">
    <citation type="journal article" date="2023" name="Front. Plant Sci.">
        <title>Chromosomal-level genome assembly of Melastoma candidum provides insights into trichome evolution.</title>
        <authorList>
            <person name="Zhong Y."/>
            <person name="Wu W."/>
            <person name="Sun C."/>
            <person name="Zou P."/>
            <person name="Liu Y."/>
            <person name="Dai S."/>
            <person name="Zhou R."/>
        </authorList>
    </citation>
    <scope>NUCLEOTIDE SEQUENCE [LARGE SCALE GENOMIC DNA]</scope>
</reference>
<protein>
    <submittedName>
        <fullName evidence="1">Uncharacterized protein</fullName>
    </submittedName>
</protein>